<accession>A0A1H3L661</accession>
<dbReference type="AlphaFoldDB" id="A0A1H3L661"/>
<keyword evidence="2" id="KW-1185">Reference proteome</keyword>
<dbReference type="EMBL" id="FNPK01000016">
    <property type="protein sequence ID" value="SDY59871.1"/>
    <property type="molecule type" value="Genomic_DNA"/>
</dbReference>
<dbReference type="InterPro" id="IPR024530">
    <property type="entry name" value="QSregVF_b"/>
</dbReference>
<dbReference type="Proteomes" id="UP000199035">
    <property type="component" value="Unassembled WGS sequence"/>
</dbReference>
<evidence type="ECO:0000313" key="1">
    <source>
        <dbReference type="EMBL" id="SDY59871.1"/>
    </source>
</evidence>
<name>A0A1H3L661_9GAMM</name>
<gene>
    <name evidence="1" type="ORF">SAMN05421643_11619</name>
</gene>
<protein>
    <submittedName>
        <fullName evidence="1">Putative quorum-sensing-regulated virulence factor</fullName>
    </submittedName>
</protein>
<proteinExistence type="predicted"/>
<reference evidence="2" key="1">
    <citation type="submission" date="2016-10" db="EMBL/GenBank/DDBJ databases">
        <authorList>
            <person name="Varghese N."/>
            <person name="Submissions S."/>
        </authorList>
    </citation>
    <scope>NUCLEOTIDE SEQUENCE [LARGE SCALE GENOMIC DNA]</scope>
    <source>
        <strain evidence="2">ANC 5109</strain>
    </source>
</reference>
<dbReference type="Pfam" id="PF12843">
    <property type="entry name" value="QSregVF_b"/>
    <property type="match status" value="1"/>
</dbReference>
<organism evidence="1 2">
    <name type="scientific">Acinetobacter kyonggiensis</name>
    <dbReference type="NCBI Taxonomy" id="595670"/>
    <lineage>
        <taxon>Bacteria</taxon>
        <taxon>Pseudomonadati</taxon>
        <taxon>Pseudomonadota</taxon>
        <taxon>Gammaproteobacteria</taxon>
        <taxon>Moraxellales</taxon>
        <taxon>Moraxellaceae</taxon>
        <taxon>Acinetobacter</taxon>
    </lineage>
</organism>
<dbReference type="STRING" id="595670.SAMN05421643_11619"/>
<evidence type="ECO:0000313" key="2">
    <source>
        <dbReference type="Proteomes" id="UP000199035"/>
    </source>
</evidence>
<dbReference type="RefSeq" id="WP_074947478.1">
    <property type="nucleotide sequence ID" value="NZ_FNPK01000016.1"/>
</dbReference>
<sequence>MTTSILVMPFGKYKGTAITELKLSYVNWLLTLDNLKSDLRLSLEALVAERKRRQAFAIGMQSSHIPLHERRAYKKRMGWVGA</sequence>